<dbReference type="PANTHER" id="PTHR42924:SF3">
    <property type="entry name" value="POLYMERASE_HISTIDINOL PHOSPHATASE N-TERMINAL DOMAIN-CONTAINING PROTEIN"/>
    <property type="match status" value="1"/>
</dbReference>
<sequence>MIDLHTHSTASDGTYSPAELVHLAVQEGLSALALTDHDTVEGLFEAQAEAQGLGLAFVPGVEISVRFEGPGHCHVLGYFVDPESEGLRETLALLQQARSERNLRMVEKLQALGIEITLEELKERAGGGEIGRPHFAALLVEKGVVRKVEEAFERYLKKGAPAYVPKARLTEEEAFSAIRAAGGLPVLAHPWHLHLSPEALARYVARLKDLGLAGIEAYYTDHTPEFTSLCLELARRFDLVATGGSDFHGHNKPDIKLGRGFGNLRVPEECYRRLRERWESRGGA</sequence>
<dbReference type="AlphaFoldDB" id="A0A6H1WT03"/>
<evidence type="ECO:0000313" key="3">
    <source>
        <dbReference type="Proteomes" id="UP000501253"/>
    </source>
</evidence>
<accession>A0A6H1WT03</accession>
<proteinExistence type="predicted"/>
<keyword evidence="3" id="KW-1185">Reference proteome</keyword>
<name>A0A6H1WT03_9BACT</name>
<dbReference type="RefSeq" id="WP_168719696.1">
    <property type="nucleotide sequence ID" value="NZ_CP042909.1"/>
</dbReference>
<organism evidence="2 3">
    <name type="scientific">Thermosulfurimonas marina</name>
    <dbReference type="NCBI Taxonomy" id="2047767"/>
    <lineage>
        <taxon>Bacteria</taxon>
        <taxon>Pseudomonadati</taxon>
        <taxon>Thermodesulfobacteriota</taxon>
        <taxon>Thermodesulfobacteria</taxon>
        <taxon>Thermodesulfobacteriales</taxon>
        <taxon>Thermodesulfobacteriaceae</taxon>
        <taxon>Thermosulfurimonas</taxon>
    </lineage>
</organism>
<evidence type="ECO:0000259" key="1">
    <source>
        <dbReference type="SMART" id="SM00481"/>
    </source>
</evidence>
<feature type="domain" description="Polymerase/histidinol phosphatase N-terminal" evidence="1">
    <location>
        <begin position="2"/>
        <end position="67"/>
    </location>
</feature>
<dbReference type="InterPro" id="IPR016195">
    <property type="entry name" value="Pol/histidinol_Pase-like"/>
</dbReference>
<dbReference type="KEGG" id="tmai:FVE67_05790"/>
<dbReference type="Pfam" id="PF02811">
    <property type="entry name" value="PHP"/>
    <property type="match status" value="1"/>
</dbReference>
<dbReference type="Proteomes" id="UP000501253">
    <property type="component" value="Chromosome"/>
</dbReference>
<protein>
    <submittedName>
        <fullName evidence="2">PHP domain-containing protein</fullName>
    </submittedName>
</protein>
<dbReference type="SUPFAM" id="SSF89550">
    <property type="entry name" value="PHP domain-like"/>
    <property type="match status" value="1"/>
</dbReference>
<gene>
    <name evidence="2" type="ORF">FVE67_05790</name>
</gene>
<dbReference type="PANTHER" id="PTHR42924">
    <property type="entry name" value="EXONUCLEASE"/>
    <property type="match status" value="1"/>
</dbReference>
<dbReference type="SMART" id="SM00481">
    <property type="entry name" value="POLIIIAc"/>
    <property type="match status" value="1"/>
</dbReference>
<dbReference type="Gene3D" id="3.20.20.140">
    <property type="entry name" value="Metal-dependent hydrolases"/>
    <property type="match status" value="1"/>
</dbReference>
<evidence type="ECO:0000313" key="2">
    <source>
        <dbReference type="EMBL" id="QJA06347.1"/>
    </source>
</evidence>
<dbReference type="InterPro" id="IPR052018">
    <property type="entry name" value="PHP_domain"/>
</dbReference>
<dbReference type="GO" id="GO:0035312">
    <property type="term" value="F:5'-3' DNA exonuclease activity"/>
    <property type="evidence" value="ECO:0007669"/>
    <property type="project" value="TreeGrafter"/>
</dbReference>
<dbReference type="Gene3D" id="1.10.150.650">
    <property type="match status" value="1"/>
</dbReference>
<dbReference type="InterPro" id="IPR004013">
    <property type="entry name" value="PHP_dom"/>
</dbReference>
<dbReference type="EMBL" id="CP042909">
    <property type="protein sequence ID" value="QJA06347.1"/>
    <property type="molecule type" value="Genomic_DNA"/>
</dbReference>
<dbReference type="GO" id="GO:0004534">
    <property type="term" value="F:5'-3' RNA exonuclease activity"/>
    <property type="evidence" value="ECO:0007669"/>
    <property type="project" value="TreeGrafter"/>
</dbReference>
<dbReference type="CDD" id="cd07438">
    <property type="entry name" value="PHP_HisPPase_AMP"/>
    <property type="match status" value="1"/>
</dbReference>
<dbReference type="InterPro" id="IPR003141">
    <property type="entry name" value="Pol/His_phosphatase_N"/>
</dbReference>
<reference evidence="2 3" key="1">
    <citation type="submission" date="2019-08" db="EMBL/GenBank/DDBJ databases">
        <title>Complete genome sequence of Thermosulfurimonas marina SU872T, an anaerobic thermophilic chemolithoautotrophic bacterium isolated from a shallow marine hydrothermal vent.</title>
        <authorList>
            <person name="Allioux M."/>
            <person name="Jebbar M."/>
            <person name="Slobodkina G."/>
            <person name="Slobodkin A."/>
            <person name="Moalic Y."/>
            <person name="Frolova A."/>
            <person name="Shao Z."/>
            <person name="Alain K."/>
        </authorList>
    </citation>
    <scope>NUCLEOTIDE SEQUENCE [LARGE SCALE GENOMIC DNA]</scope>
    <source>
        <strain evidence="2 3">SU872</strain>
    </source>
</reference>